<dbReference type="SUPFAM" id="SSF57959">
    <property type="entry name" value="Leucine zipper domain"/>
    <property type="match status" value="1"/>
</dbReference>
<dbReference type="InterPro" id="IPR004827">
    <property type="entry name" value="bZIP"/>
</dbReference>
<reference evidence="3" key="1">
    <citation type="submission" date="2022-07" db="EMBL/GenBank/DDBJ databases">
        <title>Phylogenomic reconstructions and comparative analyses of Kickxellomycotina fungi.</title>
        <authorList>
            <person name="Reynolds N.K."/>
            <person name="Stajich J.E."/>
            <person name="Barry K."/>
            <person name="Grigoriev I.V."/>
            <person name="Crous P."/>
            <person name="Smith M.E."/>
        </authorList>
    </citation>
    <scope>NUCLEOTIDE SEQUENCE</scope>
    <source>
        <strain evidence="3">NBRC 105414</strain>
    </source>
</reference>
<protein>
    <recommendedName>
        <fullName evidence="2">BZIP domain-containing protein</fullName>
    </recommendedName>
</protein>
<dbReference type="PROSITE" id="PS50217">
    <property type="entry name" value="BZIP"/>
    <property type="match status" value="1"/>
</dbReference>
<keyword evidence="1" id="KW-0175">Coiled coil</keyword>
<dbReference type="AlphaFoldDB" id="A0A9W8HHD9"/>
<evidence type="ECO:0000313" key="3">
    <source>
        <dbReference type="EMBL" id="KAJ2782039.1"/>
    </source>
</evidence>
<evidence type="ECO:0000256" key="1">
    <source>
        <dbReference type="SAM" id="Coils"/>
    </source>
</evidence>
<evidence type="ECO:0000313" key="4">
    <source>
        <dbReference type="Proteomes" id="UP001140217"/>
    </source>
</evidence>
<gene>
    <name evidence="3" type="ORF">H4R18_002501</name>
</gene>
<keyword evidence="4" id="KW-1185">Reference proteome</keyword>
<accession>A0A9W8HHD9</accession>
<organism evidence="3 4">
    <name type="scientific">Coemansia javaensis</name>
    <dbReference type="NCBI Taxonomy" id="2761396"/>
    <lineage>
        <taxon>Eukaryota</taxon>
        <taxon>Fungi</taxon>
        <taxon>Fungi incertae sedis</taxon>
        <taxon>Zoopagomycota</taxon>
        <taxon>Kickxellomycotina</taxon>
        <taxon>Kickxellomycetes</taxon>
        <taxon>Kickxellales</taxon>
        <taxon>Kickxellaceae</taxon>
        <taxon>Coemansia</taxon>
    </lineage>
</organism>
<proteinExistence type="predicted"/>
<sequence length="100" mass="11803">RNRASAERSRERQKQAEAALRARVEELRAQIAATQDQRDELRASTEWLRELERRHEPPETKLGRVYRRAVAVYRELYEGQLEVDEVVREARAFIDEALGK</sequence>
<feature type="coiled-coil region" evidence="1">
    <location>
        <begin position="10"/>
        <end position="44"/>
    </location>
</feature>
<feature type="domain" description="BZIP" evidence="2">
    <location>
        <begin position="1"/>
        <end position="55"/>
    </location>
</feature>
<dbReference type="InterPro" id="IPR046347">
    <property type="entry name" value="bZIP_sf"/>
</dbReference>
<evidence type="ECO:0000259" key="2">
    <source>
        <dbReference type="PROSITE" id="PS50217"/>
    </source>
</evidence>
<dbReference type="Gene3D" id="1.20.5.170">
    <property type="match status" value="1"/>
</dbReference>
<feature type="non-terminal residue" evidence="3">
    <location>
        <position position="1"/>
    </location>
</feature>
<comment type="caution">
    <text evidence="3">The sequence shown here is derived from an EMBL/GenBank/DDBJ whole genome shotgun (WGS) entry which is preliminary data.</text>
</comment>
<dbReference type="Proteomes" id="UP001140217">
    <property type="component" value="Unassembled WGS sequence"/>
</dbReference>
<dbReference type="GO" id="GO:0003700">
    <property type="term" value="F:DNA-binding transcription factor activity"/>
    <property type="evidence" value="ECO:0007669"/>
    <property type="project" value="InterPro"/>
</dbReference>
<name>A0A9W8HHD9_9FUNG</name>
<dbReference type="EMBL" id="JANBUL010000084">
    <property type="protein sequence ID" value="KAJ2782039.1"/>
    <property type="molecule type" value="Genomic_DNA"/>
</dbReference>